<organism evidence="9 10">
    <name type="scientific">Devosia insulae DS-56</name>
    <dbReference type="NCBI Taxonomy" id="1116389"/>
    <lineage>
        <taxon>Bacteria</taxon>
        <taxon>Pseudomonadati</taxon>
        <taxon>Pseudomonadota</taxon>
        <taxon>Alphaproteobacteria</taxon>
        <taxon>Hyphomicrobiales</taxon>
        <taxon>Devosiaceae</taxon>
        <taxon>Devosia</taxon>
    </lineage>
</organism>
<accession>A0A1E5XWQ9</accession>
<reference evidence="9 10" key="1">
    <citation type="journal article" date="2015" name="Genome Announc.">
        <title>Genome Assemblies of Three Soil-Associated Devosia species: D. insulae, D. limi, and D. soli.</title>
        <authorList>
            <person name="Hassan Y.I."/>
            <person name="Lepp D."/>
            <person name="Zhou T."/>
        </authorList>
    </citation>
    <scope>NUCLEOTIDE SEQUENCE [LARGE SCALE GENOMIC DNA]</scope>
    <source>
        <strain evidence="9 10">DS-56</strain>
    </source>
</reference>
<keyword evidence="10" id="KW-1185">Reference proteome</keyword>
<dbReference type="GO" id="GO:0055085">
    <property type="term" value="P:transmembrane transport"/>
    <property type="evidence" value="ECO:0007669"/>
    <property type="project" value="InterPro"/>
</dbReference>
<dbReference type="SUPFAM" id="SSF161098">
    <property type="entry name" value="MetI-like"/>
    <property type="match status" value="1"/>
</dbReference>
<dbReference type="GO" id="GO:0005886">
    <property type="term" value="C:plasma membrane"/>
    <property type="evidence" value="ECO:0007669"/>
    <property type="project" value="UniProtKB-SubCell"/>
</dbReference>
<comment type="similarity">
    <text evidence="7">Belongs to the binding-protein-dependent transport system permease family.</text>
</comment>
<feature type="transmembrane region" description="Helical" evidence="7">
    <location>
        <begin position="244"/>
        <end position="265"/>
    </location>
</feature>
<keyword evidence="5 7" id="KW-1133">Transmembrane helix</keyword>
<evidence type="ECO:0000256" key="5">
    <source>
        <dbReference type="ARBA" id="ARBA00022989"/>
    </source>
</evidence>
<protein>
    <recommendedName>
        <fullName evidence="8">ABC transmembrane type-1 domain-containing protein</fullName>
    </recommendedName>
</protein>
<evidence type="ECO:0000256" key="3">
    <source>
        <dbReference type="ARBA" id="ARBA00022475"/>
    </source>
</evidence>
<dbReference type="RefSeq" id="WP_069907849.1">
    <property type="nucleotide sequence ID" value="NZ_LAJE02000043.1"/>
</dbReference>
<dbReference type="InterPro" id="IPR035906">
    <property type="entry name" value="MetI-like_sf"/>
</dbReference>
<sequence length="279" mass="31598">MSRATERRRSTAEWLQFGVAGAIVLVTFYPAIWMVYSSFKSNREIFRSPFALPAQWRWENLIEAWQVGGLGTLYFNSVFVTLVAVSMCVLFATAAAFAFTRLEFPGRKLMYRILLIGLLLPPPSVAIALFTQLRDMHLLNTPWALILPGAAWQLAFTVFLMRAYFISIRPDMEEAARLDGANTWEIFWHVSVPMVWPAMLTMVVLNTISVWNELLFALLFVTDDAQRTLPVGLVRFSGYHSTDYSLVFAALTITTVPILILYFVLQRHVIAGLTATAMD</sequence>
<keyword evidence="4 7" id="KW-0812">Transmembrane</keyword>
<comment type="subcellular location">
    <subcellularLocation>
        <location evidence="1 7">Cell membrane</location>
        <topology evidence="1 7">Multi-pass membrane protein</topology>
    </subcellularLocation>
</comment>
<dbReference type="Pfam" id="PF00528">
    <property type="entry name" value="BPD_transp_1"/>
    <property type="match status" value="1"/>
</dbReference>
<keyword evidence="2 7" id="KW-0813">Transport</keyword>
<feature type="domain" description="ABC transmembrane type-1" evidence="8">
    <location>
        <begin position="74"/>
        <end position="265"/>
    </location>
</feature>
<evidence type="ECO:0000313" key="9">
    <source>
        <dbReference type="EMBL" id="OEO33009.1"/>
    </source>
</evidence>
<evidence type="ECO:0000256" key="2">
    <source>
        <dbReference type="ARBA" id="ARBA00022448"/>
    </source>
</evidence>
<dbReference type="PANTHER" id="PTHR43744:SF12">
    <property type="entry name" value="ABC TRANSPORTER PERMEASE PROTEIN MG189-RELATED"/>
    <property type="match status" value="1"/>
</dbReference>
<feature type="transmembrane region" description="Helical" evidence="7">
    <location>
        <begin position="12"/>
        <end position="36"/>
    </location>
</feature>
<dbReference type="Proteomes" id="UP000095463">
    <property type="component" value="Unassembled WGS sequence"/>
</dbReference>
<keyword evidence="6 7" id="KW-0472">Membrane</keyword>
<dbReference type="EMBL" id="LAJE02000043">
    <property type="protein sequence ID" value="OEO33009.1"/>
    <property type="molecule type" value="Genomic_DNA"/>
</dbReference>
<evidence type="ECO:0000256" key="4">
    <source>
        <dbReference type="ARBA" id="ARBA00022692"/>
    </source>
</evidence>
<keyword evidence="3" id="KW-1003">Cell membrane</keyword>
<evidence type="ECO:0000256" key="6">
    <source>
        <dbReference type="ARBA" id="ARBA00023136"/>
    </source>
</evidence>
<proteinExistence type="inferred from homology"/>
<gene>
    <name evidence="9" type="ORF">VW23_008680</name>
</gene>
<name>A0A1E5XWQ9_9HYPH</name>
<feature type="transmembrane region" description="Helical" evidence="7">
    <location>
        <begin position="143"/>
        <end position="165"/>
    </location>
</feature>
<dbReference type="PROSITE" id="PS50928">
    <property type="entry name" value="ABC_TM1"/>
    <property type="match status" value="1"/>
</dbReference>
<dbReference type="OrthoDB" id="9815445at2"/>
<dbReference type="Gene3D" id="1.10.3720.10">
    <property type="entry name" value="MetI-like"/>
    <property type="match status" value="1"/>
</dbReference>
<evidence type="ECO:0000256" key="7">
    <source>
        <dbReference type="RuleBase" id="RU363032"/>
    </source>
</evidence>
<comment type="caution">
    <text evidence="9">The sequence shown here is derived from an EMBL/GenBank/DDBJ whole genome shotgun (WGS) entry which is preliminary data.</text>
</comment>
<evidence type="ECO:0000256" key="1">
    <source>
        <dbReference type="ARBA" id="ARBA00004651"/>
    </source>
</evidence>
<evidence type="ECO:0000259" key="8">
    <source>
        <dbReference type="PROSITE" id="PS50928"/>
    </source>
</evidence>
<evidence type="ECO:0000313" key="10">
    <source>
        <dbReference type="Proteomes" id="UP000095463"/>
    </source>
</evidence>
<feature type="transmembrane region" description="Helical" evidence="7">
    <location>
        <begin position="186"/>
        <end position="211"/>
    </location>
</feature>
<dbReference type="CDD" id="cd06261">
    <property type="entry name" value="TM_PBP2"/>
    <property type="match status" value="1"/>
</dbReference>
<feature type="transmembrane region" description="Helical" evidence="7">
    <location>
        <begin position="73"/>
        <end position="99"/>
    </location>
</feature>
<feature type="transmembrane region" description="Helical" evidence="7">
    <location>
        <begin position="111"/>
        <end position="131"/>
    </location>
</feature>
<dbReference type="InterPro" id="IPR000515">
    <property type="entry name" value="MetI-like"/>
</dbReference>
<dbReference type="PANTHER" id="PTHR43744">
    <property type="entry name" value="ABC TRANSPORTER PERMEASE PROTEIN MG189-RELATED-RELATED"/>
    <property type="match status" value="1"/>
</dbReference>
<dbReference type="AlphaFoldDB" id="A0A1E5XWQ9"/>